<dbReference type="Gene3D" id="2.30.29.30">
    <property type="entry name" value="Pleckstrin-homology domain (PH domain)/Phosphotyrosine-binding domain (PTB)"/>
    <property type="match status" value="1"/>
</dbReference>
<dbReference type="EMBL" id="CAADRA010006673">
    <property type="protein sequence ID" value="VFT96330.1"/>
    <property type="molecule type" value="Genomic_DNA"/>
</dbReference>
<evidence type="ECO:0000313" key="3">
    <source>
        <dbReference type="EMBL" id="KAF0688808.1"/>
    </source>
</evidence>
<dbReference type="AlphaFoldDB" id="A0A485LD68"/>
<evidence type="ECO:0000313" key="4">
    <source>
        <dbReference type="EMBL" id="VFT96330.1"/>
    </source>
</evidence>
<dbReference type="Proteomes" id="UP000332933">
    <property type="component" value="Unassembled WGS sequence"/>
</dbReference>
<gene>
    <name evidence="4" type="primary">Aste57867_19630</name>
    <name evidence="3" type="ORF">As57867_019565</name>
    <name evidence="4" type="ORF">ASTE57867_19630</name>
</gene>
<sequence>MFADYNRLNTFTCQSIFPLVHHTVPMIKCVARVPVDLLTIQPPEPEPVPIDVSGHLMLRDNTYTAFQSLFFQLTNTELRYSFEGNLRGIIRLSDILIVQPHASPTVAWGIELVTRNHTWVIAAHNEEDCGRWVDAICHQVPFEAVGVMYKRMLQLAGADRPNEVRLVLLPSYTVAEAVARILECYACKLDAIVLHPYDPTDYVLQVTDMTTIVLDDMEALLGSYDHIQFCLANKAVLRLTIVHPDDERRRG</sequence>
<dbReference type="Pfam" id="PF00169">
    <property type="entry name" value="PH"/>
    <property type="match status" value="1"/>
</dbReference>
<keyword evidence="5" id="KW-1185">Reference proteome</keyword>
<evidence type="ECO:0000313" key="5">
    <source>
        <dbReference type="Proteomes" id="UP000332933"/>
    </source>
</evidence>
<dbReference type="Pfam" id="PF00794">
    <property type="entry name" value="PI3K_rbd"/>
    <property type="match status" value="1"/>
</dbReference>
<proteinExistence type="predicted"/>
<organism evidence="4 5">
    <name type="scientific">Aphanomyces stellatus</name>
    <dbReference type="NCBI Taxonomy" id="120398"/>
    <lineage>
        <taxon>Eukaryota</taxon>
        <taxon>Sar</taxon>
        <taxon>Stramenopiles</taxon>
        <taxon>Oomycota</taxon>
        <taxon>Saprolegniomycetes</taxon>
        <taxon>Saprolegniales</taxon>
        <taxon>Verrucalvaceae</taxon>
        <taxon>Aphanomyces</taxon>
    </lineage>
</organism>
<evidence type="ECO:0000259" key="1">
    <source>
        <dbReference type="PROSITE" id="PS50003"/>
    </source>
</evidence>
<accession>A0A485LD68</accession>
<name>A0A485LD68_9STRA</name>
<protein>
    <submittedName>
        <fullName evidence="4">Aste57867_19630 protein</fullName>
    </submittedName>
</protein>
<reference evidence="4 5" key="1">
    <citation type="submission" date="2019-03" db="EMBL/GenBank/DDBJ databases">
        <authorList>
            <person name="Gaulin E."/>
            <person name="Dumas B."/>
        </authorList>
    </citation>
    <scope>NUCLEOTIDE SEQUENCE [LARGE SCALE GENOMIC DNA]</scope>
    <source>
        <strain evidence="4">CBS 568.67</strain>
    </source>
</reference>
<evidence type="ECO:0000259" key="2">
    <source>
        <dbReference type="PROSITE" id="PS51546"/>
    </source>
</evidence>
<feature type="domain" description="PI3K-RBD" evidence="2">
    <location>
        <begin position="146"/>
        <end position="243"/>
    </location>
</feature>
<dbReference type="InterPro" id="IPR011993">
    <property type="entry name" value="PH-like_dom_sf"/>
</dbReference>
<feature type="domain" description="PH" evidence="1">
    <location>
        <begin position="49"/>
        <end position="141"/>
    </location>
</feature>
<dbReference type="SUPFAM" id="SSF50729">
    <property type="entry name" value="PH domain-like"/>
    <property type="match status" value="1"/>
</dbReference>
<dbReference type="PROSITE" id="PS51546">
    <property type="entry name" value="PI3K_RBD"/>
    <property type="match status" value="1"/>
</dbReference>
<dbReference type="Gene3D" id="3.10.20.90">
    <property type="entry name" value="Phosphatidylinositol 3-kinase Catalytic Subunit, Chain A, domain 1"/>
    <property type="match status" value="1"/>
</dbReference>
<dbReference type="EMBL" id="VJMH01006651">
    <property type="protein sequence ID" value="KAF0688808.1"/>
    <property type="molecule type" value="Genomic_DNA"/>
</dbReference>
<reference evidence="3" key="2">
    <citation type="submission" date="2019-06" db="EMBL/GenBank/DDBJ databases">
        <title>Genomics analysis of Aphanomyces spp. identifies a new class of oomycete effector associated with host adaptation.</title>
        <authorList>
            <person name="Gaulin E."/>
        </authorList>
    </citation>
    <scope>NUCLEOTIDE SEQUENCE</scope>
    <source>
        <strain evidence="3">CBS 578.67</strain>
    </source>
</reference>
<dbReference type="SMART" id="SM00233">
    <property type="entry name" value="PH"/>
    <property type="match status" value="1"/>
</dbReference>
<dbReference type="InterPro" id="IPR000341">
    <property type="entry name" value="PI3K_Ras-bd_dom"/>
</dbReference>
<dbReference type="PROSITE" id="PS50003">
    <property type="entry name" value="PH_DOMAIN"/>
    <property type="match status" value="1"/>
</dbReference>
<dbReference type="InterPro" id="IPR001849">
    <property type="entry name" value="PH_domain"/>
</dbReference>
<dbReference type="CDD" id="cd00821">
    <property type="entry name" value="PH"/>
    <property type="match status" value="1"/>
</dbReference>